<keyword evidence="3" id="KW-0274">FAD</keyword>
<dbReference type="SUPFAM" id="SSF51905">
    <property type="entry name" value="FAD/NAD(P)-binding domain"/>
    <property type="match status" value="1"/>
</dbReference>
<evidence type="ECO:0000313" key="6">
    <source>
        <dbReference type="EMBL" id="MCV6825843.1"/>
    </source>
</evidence>
<dbReference type="InterPro" id="IPR055178">
    <property type="entry name" value="RsdA/BaiN/AoA(So)-like_dom"/>
</dbReference>
<comment type="caution">
    <text evidence="6">The sequence shown here is derived from an EMBL/GenBank/DDBJ whole genome shotgun (WGS) entry which is preliminary data.</text>
</comment>
<dbReference type="InterPro" id="IPR004792">
    <property type="entry name" value="BaiN-like"/>
</dbReference>
<name>A0AAE3J134_9RHOB</name>
<evidence type="ECO:0000256" key="3">
    <source>
        <dbReference type="ARBA" id="ARBA00022827"/>
    </source>
</evidence>
<sequence>MNKQHPYHAIIIGAGAAGMMCAAEAAKSGGKVLLLDHSKSPGEKIRISGGGRCNFTNLYCSPENFISENPHFVKSALSRYSQWDFIDLVNRHNIAWHEKTLGQLFCDNSAKEIIALLLAEMKATGAELQLNAKVASVSHSNSLFHVNVDGRELAARNLVVATGGKSIPKMGATGFGYSVASQFGLSLVETRPALVPLTFGDDVKKELSDLPGVSVPARVTANKTGFSEGLLFTHRGLSGPSILQASSYWRETDPIEVQLLPEEDLFARLKDLRGEHGRKSLANGMAMLLPAKLAAYFSDKLKLHGNLADQSDKALREIVDTLTAWQLFPTGTEGYRTAEVTLGGVSTADLNSQSLECKTQPSLYFIGEVVDVTGWLGGFNFQWAWSSGWAAGTAISSKHEAK</sequence>
<accession>A0AAE3J134</accession>
<dbReference type="Gene3D" id="2.40.30.10">
    <property type="entry name" value="Translation factors"/>
    <property type="match status" value="1"/>
</dbReference>
<keyword evidence="7" id="KW-1185">Reference proteome</keyword>
<dbReference type="PRINTS" id="PR00411">
    <property type="entry name" value="PNDRDTASEI"/>
</dbReference>
<dbReference type="InterPro" id="IPR023166">
    <property type="entry name" value="BaiN-like_dom_sf"/>
</dbReference>
<feature type="domain" description="RsdA/BaiN/AoA(So)-like Rossmann fold-like" evidence="4">
    <location>
        <begin position="8"/>
        <end position="393"/>
    </location>
</feature>
<dbReference type="PANTHER" id="PTHR42887">
    <property type="entry name" value="OS12G0638800 PROTEIN"/>
    <property type="match status" value="1"/>
</dbReference>
<feature type="domain" description="RsdA/BaiN/AoA(So)-like insert" evidence="5">
    <location>
        <begin position="191"/>
        <end position="340"/>
    </location>
</feature>
<dbReference type="SUPFAM" id="SSF160996">
    <property type="entry name" value="HI0933 insert domain-like"/>
    <property type="match status" value="1"/>
</dbReference>
<evidence type="ECO:0000256" key="1">
    <source>
        <dbReference type="ARBA" id="ARBA00001974"/>
    </source>
</evidence>
<evidence type="ECO:0000313" key="7">
    <source>
        <dbReference type="Proteomes" id="UP001208041"/>
    </source>
</evidence>
<dbReference type="NCBIfam" id="TIGR00275">
    <property type="entry name" value="aminoacetone oxidase family FAD-binding enzyme"/>
    <property type="match status" value="1"/>
</dbReference>
<comment type="cofactor">
    <cofactor evidence="1">
        <name>FAD</name>
        <dbReference type="ChEBI" id="CHEBI:57692"/>
    </cofactor>
</comment>
<protein>
    <submittedName>
        <fullName evidence="6">NAD(P)/FAD-dependent oxidoreductase</fullName>
    </submittedName>
</protein>
<proteinExistence type="predicted"/>
<dbReference type="Pfam" id="PF03486">
    <property type="entry name" value="HI0933_like"/>
    <property type="match status" value="1"/>
</dbReference>
<dbReference type="Proteomes" id="UP001208041">
    <property type="component" value="Unassembled WGS sequence"/>
</dbReference>
<dbReference type="Gene3D" id="1.10.8.260">
    <property type="entry name" value="HI0933 insert domain-like"/>
    <property type="match status" value="1"/>
</dbReference>
<dbReference type="Gene3D" id="3.50.50.60">
    <property type="entry name" value="FAD/NAD(P)-binding domain"/>
    <property type="match status" value="1"/>
</dbReference>
<evidence type="ECO:0000259" key="5">
    <source>
        <dbReference type="Pfam" id="PF22780"/>
    </source>
</evidence>
<dbReference type="Pfam" id="PF22780">
    <property type="entry name" value="HI0933_like_1st"/>
    <property type="match status" value="1"/>
</dbReference>
<evidence type="ECO:0000259" key="4">
    <source>
        <dbReference type="Pfam" id="PF03486"/>
    </source>
</evidence>
<dbReference type="AlphaFoldDB" id="A0AAE3J134"/>
<evidence type="ECO:0000256" key="2">
    <source>
        <dbReference type="ARBA" id="ARBA00022630"/>
    </source>
</evidence>
<keyword evidence="2" id="KW-0285">Flavoprotein</keyword>
<reference evidence="6" key="1">
    <citation type="submission" date="2022-10" db="EMBL/GenBank/DDBJ databases">
        <authorList>
            <person name="Yue Y."/>
        </authorList>
    </citation>
    <scope>NUCLEOTIDE SEQUENCE</scope>
    <source>
        <strain evidence="6">Z654</strain>
    </source>
</reference>
<dbReference type="PANTHER" id="PTHR42887:SF2">
    <property type="entry name" value="OS12G0638800 PROTEIN"/>
    <property type="match status" value="1"/>
</dbReference>
<dbReference type="InterPro" id="IPR036188">
    <property type="entry name" value="FAD/NAD-bd_sf"/>
</dbReference>
<gene>
    <name evidence="6" type="ORF">OH136_14875</name>
</gene>
<organism evidence="6 7">
    <name type="scientific">Halocynthiibacter halioticoli</name>
    <dbReference type="NCBI Taxonomy" id="2986804"/>
    <lineage>
        <taxon>Bacteria</taxon>
        <taxon>Pseudomonadati</taxon>
        <taxon>Pseudomonadota</taxon>
        <taxon>Alphaproteobacteria</taxon>
        <taxon>Rhodobacterales</taxon>
        <taxon>Paracoccaceae</taxon>
        <taxon>Halocynthiibacter</taxon>
    </lineage>
</organism>
<dbReference type="InterPro" id="IPR057661">
    <property type="entry name" value="RsdA/BaiN/AoA(So)_Rossmann"/>
</dbReference>
<dbReference type="RefSeq" id="WP_263954796.1">
    <property type="nucleotide sequence ID" value="NZ_JAOYFC010000004.1"/>
</dbReference>
<dbReference type="EMBL" id="JAOYFC010000004">
    <property type="protein sequence ID" value="MCV6825843.1"/>
    <property type="molecule type" value="Genomic_DNA"/>
</dbReference>